<keyword evidence="2" id="KW-1185">Reference proteome</keyword>
<accession>A0A158R3Y6</accession>
<dbReference type="InterPro" id="IPR008197">
    <property type="entry name" value="WAP_dom"/>
</dbReference>
<name>A0A158R3Y6_9BILA</name>
<protein>
    <submittedName>
        <fullName evidence="3">WAP domain-containing protein</fullName>
    </submittedName>
</protein>
<reference evidence="3" key="1">
    <citation type="submission" date="2016-04" db="UniProtKB">
        <authorList>
            <consortium name="WormBaseParasite"/>
        </authorList>
    </citation>
    <scope>IDENTIFICATION</scope>
</reference>
<dbReference type="PANTHER" id="PTHR36938:SF2">
    <property type="entry name" value="WAP DOMAIN-CONTAINING PROTEIN"/>
    <property type="match status" value="1"/>
</dbReference>
<dbReference type="WBParaSite" id="SMUV_0000080901-mRNA-1">
    <property type="protein sequence ID" value="SMUV_0000080901-mRNA-1"/>
    <property type="gene ID" value="SMUV_0000080901"/>
</dbReference>
<evidence type="ECO:0000259" key="1">
    <source>
        <dbReference type="PROSITE" id="PS51390"/>
    </source>
</evidence>
<dbReference type="GO" id="GO:0005576">
    <property type="term" value="C:extracellular region"/>
    <property type="evidence" value="ECO:0007669"/>
    <property type="project" value="InterPro"/>
</dbReference>
<organism evidence="2 3">
    <name type="scientific">Syphacia muris</name>
    <dbReference type="NCBI Taxonomy" id="451379"/>
    <lineage>
        <taxon>Eukaryota</taxon>
        <taxon>Metazoa</taxon>
        <taxon>Ecdysozoa</taxon>
        <taxon>Nematoda</taxon>
        <taxon>Chromadorea</taxon>
        <taxon>Rhabditida</taxon>
        <taxon>Spirurina</taxon>
        <taxon>Oxyuridomorpha</taxon>
        <taxon>Oxyuroidea</taxon>
        <taxon>Oxyuridae</taxon>
        <taxon>Syphacia</taxon>
    </lineage>
</organism>
<feature type="domain" description="WAP" evidence="1">
    <location>
        <begin position="89"/>
        <end position="140"/>
    </location>
</feature>
<evidence type="ECO:0000313" key="3">
    <source>
        <dbReference type="WBParaSite" id="SMUV_0000080901-mRNA-1"/>
    </source>
</evidence>
<dbReference type="Proteomes" id="UP000046393">
    <property type="component" value="Unplaced"/>
</dbReference>
<dbReference type="PANTHER" id="PTHR36938">
    <property type="entry name" value="PROTEIN CBG26935"/>
    <property type="match status" value="1"/>
</dbReference>
<dbReference type="GO" id="GO:0030414">
    <property type="term" value="F:peptidase inhibitor activity"/>
    <property type="evidence" value="ECO:0007669"/>
    <property type="project" value="InterPro"/>
</dbReference>
<sequence>MEWCEYFEALGKYRPECARYRPALQAHYSSDESDEVSNPDREEFERTAVIRLVKQSGRTCAPYKYYVCVKNDLCSSGKICMQSNGMSCCEPFPNKCPEIDALGISCNIANPINWCNTDVDCHSTPIKRCCPSGCNYNICI</sequence>
<dbReference type="AlphaFoldDB" id="A0A158R3Y6"/>
<evidence type="ECO:0000313" key="2">
    <source>
        <dbReference type="Proteomes" id="UP000046393"/>
    </source>
</evidence>
<dbReference type="PROSITE" id="PS51390">
    <property type="entry name" value="WAP"/>
    <property type="match status" value="1"/>
</dbReference>
<proteinExistence type="predicted"/>